<accession>A0A414X7D4</accession>
<evidence type="ECO:0000313" key="6">
    <source>
        <dbReference type="Proteomes" id="UP000473905"/>
    </source>
</evidence>
<evidence type="ECO:0000313" key="3">
    <source>
        <dbReference type="EMBL" id="RHH50017.1"/>
    </source>
</evidence>
<reference evidence="1 6" key="4">
    <citation type="journal article" date="2019" name="Nat. Med.">
        <title>A library of human gut bacterial isolates paired with longitudinal multiomics data enables mechanistic microbiome research.</title>
        <authorList>
            <person name="Poyet M."/>
            <person name="Groussin M."/>
            <person name="Gibbons S.M."/>
            <person name="Avila-Pacheco J."/>
            <person name="Jiang X."/>
            <person name="Kearney S.M."/>
            <person name="Perrotta A.R."/>
            <person name="Berdy B."/>
            <person name="Zhao S."/>
            <person name="Lieberman T.D."/>
            <person name="Swanson P.K."/>
            <person name="Smith M."/>
            <person name="Roesemann S."/>
            <person name="Alexander J.E."/>
            <person name="Rich S.A."/>
            <person name="Livny J."/>
            <person name="Vlamakis H."/>
            <person name="Clish C."/>
            <person name="Bullock K."/>
            <person name="Deik A."/>
            <person name="Scott J."/>
            <person name="Pierce K.A."/>
            <person name="Xavier R.J."/>
            <person name="Alm E.J."/>
        </authorList>
    </citation>
    <scope>NUCLEOTIDE SEQUENCE [LARGE SCALE GENOMIC DNA]</scope>
    <source>
        <strain evidence="1 6">BIOML-A134</strain>
    </source>
</reference>
<reference evidence="5" key="1">
    <citation type="journal article" date="2018" name="J. Anim. Genet.">
        <title>Acquired interbacterial defense systems protect against interspecies antagonism in the human gut microbiome.</title>
        <authorList>
            <person name="Ross B.D."/>
            <person name="Verster A.J."/>
            <person name="Radey M.C."/>
            <person name="Schmidtke D.T."/>
            <person name="Pope C.E."/>
            <person name="Hoffman L.R."/>
            <person name="Hajjar A."/>
            <person name="Peterson S.B."/>
            <person name="Borenstein E."/>
            <person name="Mougous J."/>
        </authorList>
    </citation>
    <scope>NUCLEOTIDE SEQUENCE [LARGE SCALE GENOMIC DNA]</scope>
    <source>
        <strain evidence="5">3725 D1 iv</strain>
    </source>
</reference>
<dbReference type="GeneID" id="69479994"/>
<sequence>MSNPIFKIIKSCSYSGGIKCMEEYTIALYSKYICTCAREELIELRNQLDLALNDQRIVVNEKRDSDERQ</sequence>
<reference evidence="2" key="2">
    <citation type="journal article" date="2018" name="Nature">
        <title>Human gut bacteria contain acquired interbacterial defence systems.</title>
        <authorList>
            <person name="Ross B.D."/>
            <person name="Verster A.J."/>
            <person name="Radey M.C."/>
            <person name="Schmidtke D.T."/>
            <person name="Pope C.E."/>
            <person name="Hoffman L.R."/>
            <person name="Hajjar A."/>
            <person name="Peterson S.B."/>
            <person name="Borenstein E."/>
            <person name="Mougous J."/>
        </authorList>
    </citation>
    <scope>NUCLEOTIDE SEQUENCE</scope>
    <source>
        <strain evidence="2">3725 D1 iv</strain>
    </source>
</reference>
<name>A0A414X7D4_BACOV</name>
<evidence type="ECO:0000313" key="5">
    <source>
        <dbReference type="Proteomes" id="UP000318823"/>
    </source>
</evidence>
<evidence type="ECO:0000313" key="4">
    <source>
        <dbReference type="Proteomes" id="UP000283329"/>
    </source>
</evidence>
<dbReference type="EMBL" id="QRJR01000003">
    <property type="protein sequence ID" value="RHH50017.1"/>
    <property type="molecule type" value="Genomic_DNA"/>
</dbReference>
<dbReference type="Proteomes" id="UP000283329">
    <property type="component" value="Unassembled WGS sequence"/>
</dbReference>
<dbReference type="Proteomes" id="UP000473905">
    <property type="component" value="Unassembled WGS sequence"/>
</dbReference>
<dbReference type="RefSeq" id="WP_008647605.1">
    <property type="nucleotide sequence ID" value="NZ_CP041395.1"/>
</dbReference>
<dbReference type="Proteomes" id="UP000318823">
    <property type="component" value="Chromosome"/>
</dbReference>
<dbReference type="EMBL" id="VWKB01000031">
    <property type="protein sequence ID" value="KAA4092895.1"/>
    <property type="molecule type" value="Genomic_DNA"/>
</dbReference>
<evidence type="ECO:0000313" key="1">
    <source>
        <dbReference type="EMBL" id="KAA4092895.1"/>
    </source>
</evidence>
<organism evidence="3 4">
    <name type="scientific">Bacteroides ovatus</name>
    <dbReference type="NCBI Taxonomy" id="28116"/>
    <lineage>
        <taxon>Bacteria</taxon>
        <taxon>Pseudomonadati</taxon>
        <taxon>Bacteroidota</taxon>
        <taxon>Bacteroidia</taxon>
        <taxon>Bacteroidales</taxon>
        <taxon>Bacteroidaceae</taxon>
        <taxon>Bacteroides</taxon>
    </lineage>
</organism>
<dbReference type="EMBL" id="CP041395">
    <property type="protein sequence ID" value="QDM07751.1"/>
    <property type="molecule type" value="Genomic_DNA"/>
</dbReference>
<protein>
    <submittedName>
        <fullName evidence="3">Uncharacterized protein</fullName>
    </submittedName>
</protein>
<reference evidence="3 4" key="3">
    <citation type="submission" date="2018-08" db="EMBL/GenBank/DDBJ databases">
        <title>A genome reference for cultivated species of the human gut microbiota.</title>
        <authorList>
            <person name="Zou Y."/>
            <person name="Xue W."/>
            <person name="Luo G."/>
        </authorList>
    </citation>
    <scope>NUCLEOTIDE SEQUENCE [LARGE SCALE GENOMIC DNA]</scope>
    <source>
        <strain evidence="3 4">AM17-48</strain>
    </source>
</reference>
<keyword evidence="6" id="KW-1185">Reference proteome</keyword>
<gene>
    <name evidence="3" type="ORF">DW206_05100</name>
    <name evidence="2" type="ORF">DYI28_02930</name>
    <name evidence="1" type="ORF">F3D66_20980</name>
</gene>
<proteinExistence type="predicted"/>
<dbReference type="AlphaFoldDB" id="A0A414X7D4"/>
<evidence type="ECO:0000313" key="2">
    <source>
        <dbReference type="EMBL" id="QDM07751.1"/>
    </source>
</evidence>
<reference evidence="2" key="5">
    <citation type="submission" date="2019-07" db="EMBL/GenBank/DDBJ databases">
        <authorList>
            <person name="Ross B.D."/>
            <person name="Verster A.J."/>
            <person name="Radey M.C."/>
            <person name="Schmidtke D.T."/>
            <person name="Pope C.E."/>
            <person name="Hoffman L.R."/>
            <person name="Hajjar A."/>
            <person name="Peterson S.B."/>
            <person name="Borenstein E."/>
            <person name="Mougous J.D."/>
        </authorList>
    </citation>
    <scope>NUCLEOTIDE SEQUENCE</scope>
    <source>
        <strain evidence="2">3725 D1 iv</strain>
    </source>
</reference>